<dbReference type="EMBL" id="JAZDWU010000006">
    <property type="protein sequence ID" value="KAK9998044.1"/>
    <property type="molecule type" value="Genomic_DNA"/>
</dbReference>
<keyword evidence="4" id="KW-1185">Reference proteome</keyword>
<feature type="region of interest" description="Disordered" evidence="1">
    <location>
        <begin position="1"/>
        <end position="24"/>
    </location>
</feature>
<dbReference type="PANTHER" id="PTHR47723">
    <property type="entry name" value="OS05G0353850 PROTEIN"/>
    <property type="match status" value="1"/>
</dbReference>
<accession>A0AAW2CMY2</accession>
<dbReference type="InterPro" id="IPR002156">
    <property type="entry name" value="RNaseH_domain"/>
</dbReference>
<comment type="caution">
    <text evidence="3">The sequence shown here is derived from an EMBL/GenBank/DDBJ whole genome shotgun (WGS) entry which is preliminary data.</text>
</comment>
<sequence length="300" mass="33016">MDVISKGVRPSEDTEVHLPTNKGEDEGGYLTKLCPSVEAPSHRRWMPEKECFGCSPLNQDKPSLLSLGGVQPVLVLTRIKNGVAGELADPGARERARGGEDIVSKSLEYVHCALSFNASARISQNLIRWERPALGWLKLNTDGLALEQLGVAGGGGVLRDERGDWVIGFARNIGRASSFTAELWALRDGLSICLVENFLKVEVEMDAKILVNMLTDSSNVNVAICPLVDDCRHLASQLLQVRFKHCYREANRCADSLAWVGSQQSPDFLLFNSPPVGVELVFNLDFNGWYYNRCCPDVSP</sequence>
<evidence type="ECO:0000256" key="1">
    <source>
        <dbReference type="SAM" id="MobiDB-lite"/>
    </source>
</evidence>
<dbReference type="AlphaFoldDB" id="A0AAW2CMY2"/>
<evidence type="ECO:0000313" key="4">
    <source>
        <dbReference type="Proteomes" id="UP001459277"/>
    </source>
</evidence>
<dbReference type="Gene3D" id="3.30.420.10">
    <property type="entry name" value="Ribonuclease H-like superfamily/Ribonuclease H"/>
    <property type="match status" value="1"/>
</dbReference>
<dbReference type="InterPro" id="IPR012337">
    <property type="entry name" value="RNaseH-like_sf"/>
</dbReference>
<reference evidence="3 4" key="1">
    <citation type="submission" date="2024-01" db="EMBL/GenBank/DDBJ databases">
        <title>A telomere-to-telomere, gap-free genome of sweet tea (Lithocarpus litseifolius).</title>
        <authorList>
            <person name="Zhou J."/>
        </authorList>
    </citation>
    <scope>NUCLEOTIDE SEQUENCE [LARGE SCALE GENOMIC DNA]</scope>
    <source>
        <strain evidence="3">Zhou-2022a</strain>
        <tissue evidence="3">Leaf</tissue>
    </source>
</reference>
<dbReference type="InterPro" id="IPR044730">
    <property type="entry name" value="RNase_H-like_dom_plant"/>
</dbReference>
<dbReference type="CDD" id="cd06222">
    <property type="entry name" value="RNase_H_like"/>
    <property type="match status" value="1"/>
</dbReference>
<dbReference type="GO" id="GO:0004523">
    <property type="term" value="F:RNA-DNA hybrid ribonuclease activity"/>
    <property type="evidence" value="ECO:0007669"/>
    <property type="project" value="InterPro"/>
</dbReference>
<dbReference type="Pfam" id="PF13456">
    <property type="entry name" value="RVT_3"/>
    <property type="match status" value="1"/>
</dbReference>
<dbReference type="InterPro" id="IPR053151">
    <property type="entry name" value="RNase_H-like"/>
</dbReference>
<gene>
    <name evidence="3" type="ORF">SO802_017647</name>
</gene>
<dbReference type="Proteomes" id="UP001459277">
    <property type="component" value="Unassembled WGS sequence"/>
</dbReference>
<proteinExistence type="predicted"/>
<dbReference type="PANTHER" id="PTHR47723:SF20">
    <property type="entry name" value="RNASE H TYPE-1 DOMAIN-CONTAINING PROTEIN"/>
    <property type="match status" value="1"/>
</dbReference>
<dbReference type="GO" id="GO:0003676">
    <property type="term" value="F:nucleic acid binding"/>
    <property type="evidence" value="ECO:0007669"/>
    <property type="project" value="InterPro"/>
</dbReference>
<dbReference type="SUPFAM" id="SSF53098">
    <property type="entry name" value="Ribonuclease H-like"/>
    <property type="match status" value="1"/>
</dbReference>
<protein>
    <recommendedName>
        <fullName evidence="2">RNase H type-1 domain-containing protein</fullName>
    </recommendedName>
</protein>
<evidence type="ECO:0000313" key="3">
    <source>
        <dbReference type="EMBL" id="KAK9998044.1"/>
    </source>
</evidence>
<feature type="domain" description="RNase H type-1" evidence="2">
    <location>
        <begin position="140"/>
        <end position="258"/>
    </location>
</feature>
<dbReference type="InterPro" id="IPR036397">
    <property type="entry name" value="RNaseH_sf"/>
</dbReference>
<evidence type="ECO:0000259" key="2">
    <source>
        <dbReference type="Pfam" id="PF13456"/>
    </source>
</evidence>
<organism evidence="3 4">
    <name type="scientific">Lithocarpus litseifolius</name>
    <dbReference type="NCBI Taxonomy" id="425828"/>
    <lineage>
        <taxon>Eukaryota</taxon>
        <taxon>Viridiplantae</taxon>
        <taxon>Streptophyta</taxon>
        <taxon>Embryophyta</taxon>
        <taxon>Tracheophyta</taxon>
        <taxon>Spermatophyta</taxon>
        <taxon>Magnoliopsida</taxon>
        <taxon>eudicotyledons</taxon>
        <taxon>Gunneridae</taxon>
        <taxon>Pentapetalae</taxon>
        <taxon>rosids</taxon>
        <taxon>fabids</taxon>
        <taxon>Fagales</taxon>
        <taxon>Fagaceae</taxon>
        <taxon>Lithocarpus</taxon>
    </lineage>
</organism>
<name>A0AAW2CMY2_9ROSI</name>